<protein>
    <recommendedName>
        <fullName evidence="9">Lysylphosphatidylglycerol synthase TM region</fullName>
    </recommendedName>
</protein>
<feature type="transmembrane region" description="Helical" evidence="6">
    <location>
        <begin position="165"/>
        <end position="186"/>
    </location>
</feature>
<accession>A0AA37V2X8</accession>
<evidence type="ECO:0000313" key="8">
    <source>
        <dbReference type="Proteomes" id="UP001161325"/>
    </source>
</evidence>
<evidence type="ECO:0000256" key="3">
    <source>
        <dbReference type="ARBA" id="ARBA00022692"/>
    </source>
</evidence>
<feature type="transmembrane region" description="Helical" evidence="6">
    <location>
        <begin position="55"/>
        <end position="80"/>
    </location>
</feature>
<proteinExistence type="predicted"/>
<organism evidence="7 8">
    <name type="scientific">Roseisolibacter agri</name>
    <dbReference type="NCBI Taxonomy" id="2014610"/>
    <lineage>
        <taxon>Bacteria</taxon>
        <taxon>Pseudomonadati</taxon>
        <taxon>Gemmatimonadota</taxon>
        <taxon>Gemmatimonadia</taxon>
        <taxon>Gemmatimonadales</taxon>
        <taxon>Gemmatimonadaceae</taxon>
        <taxon>Roseisolibacter</taxon>
    </lineage>
</organism>
<comment type="subcellular location">
    <subcellularLocation>
        <location evidence="1">Cell membrane</location>
        <topology evidence="1">Multi-pass membrane protein</topology>
    </subcellularLocation>
</comment>
<keyword evidence="3 6" id="KW-0812">Transmembrane</keyword>
<keyword evidence="8" id="KW-1185">Reference proteome</keyword>
<reference evidence="7" key="1">
    <citation type="submission" date="2022-08" db="EMBL/GenBank/DDBJ databases">
        <title>Draft genome sequencing of Roseisolibacter agri AW1220.</title>
        <authorList>
            <person name="Tobiishi Y."/>
            <person name="Tonouchi A."/>
        </authorList>
    </citation>
    <scope>NUCLEOTIDE SEQUENCE</scope>
    <source>
        <strain evidence="7">AW1220</strain>
    </source>
</reference>
<dbReference type="Pfam" id="PF03706">
    <property type="entry name" value="LPG_synthase_TM"/>
    <property type="match status" value="1"/>
</dbReference>
<evidence type="ECO:0000256" key="5">
    <source>
        <dbReference type="ARBA" id="ARBA00023136"/>
    </source>
</evidence>
<evidence type="ECO:0000256" key="1">
    <source>
        <dbReference type="ARBA" id="ARBA00004651"/>
    </source>
</evidence>
<dbReference type="RefSeq" id="WP_284350271.1">
    <property type="nucleotide sequence ID" value="NZ_BRXS01000003.1"/>
</dbReference>
<name>A0AA37V2X8_9BACT</name>
<dbReference type="EMBL" id="BRXS01000003">
    <property type="protein sequence ID" value="GLC25812.1"/>
    <property type="molecule type" value="Genomic_DNA"/>
</dbReference>
<dbReference type="PANTHER" id="PTHR39087">
    <property type="entry name" value="UPF0104 MEMBRANE PROTEIN MJ1595"/>
    <property type="match status" value="1"/>
</dbReference>
<keyword evidence="5 6" id="KW-0472">Membrane</keyword>
<evidence type="ECO:0000256" key="6">
    <source>
        <dbReference type="SAM" id="Phobius"/>
    </source>
</evidence>
<dbReference type="Proteomes" id="UP001161325">
    <property type="component" value="Unassembled WGS sequence"/>
</dbReference>
<evidence type="ECO:0008006" key="9">
    <source>
        <dbReference type="Google" id="ProtNLM"/>
    </source>
</evidence>
<feature type="transmembrane region" description="Helical" evidence="6">
    <location>
        <begin position="320"/>
        <end position="343"/>
    </location>
</feature>
<evidence type="ECO:0000256" key="2">
    <source>
        <dbReference type="ARBA" id="ARBA00022475"/>
    </source>
</evidence>
<dbReference type="PANTHER" id="PTHR39087:SF2">
    <property type="entry name" value="UPF0104 MEMBRANE PROTEIN MJ1595"/>
    <property type="match status" value="1"/>
</dbReference>
<gene>
    <name evidence="7" type="ORF">rosag_23250</name>
</gene>
<sequence>MSASAFDAPRARRLSPGARRALALLAWLLATVLVALALRAVGWRETLAAASRARLPWLALAVACHTSVVALWAWQTWLLLPAGVRARFGRIFEVQAITATAQNTIPAFLGQATGVAVLAERGGAGTAAALSVLAQHSLIEALAKLATLAVAAQVAPLPAWMRRAVALLGVGLALLALGLFAAAWAARRRAPRADDALPPSLAVGLMDEPPHPANERRAEGAWARGRAFVVSWAAALDALRSPRRLGLAVASGLLMKVMEAGGWTAVERAFGLAPRPGSAVLALAATNLASAVPASPGNLGVYEGAALLAYTALGVPRDQALALGIVGHIVYLVPFVGAGWIVLSLAQLRGRTRT</sequence>
<dbReference type="InterPro" id="IPR022791">
    <property type="entry name" value="L-PG_synthase/AglD"/>
</dbReference>
<evidence type="ECO:0000313" key="7">
    <source>
        <dbReference type="EMBL" id="GLC25812.1"/>
    </source>
</evidence>
<keyword evidence="4 6" id="KW-1133">Transmembrane helix</keyword>
<dbReference type="GO" id="GO:0005886">
    <property type="term" value="C:plasma membrane"/>
    <property type="evidence" value="ECO:0007669"/>
    <property type="project" value="UniProtKB-SubCell"/>
</dbReference>
<keyword evidence="2" id="KW-1003">Cell membrane</keyword>
<dbReference type="AlphaFoldDB" id="A0AA37V2X8"/>
<comment type="caution">
    <text evidence="7">The sequence shown here is derived from an EMBL/GenBank/DDBJ whole genome shotgun (WGS) entry which is preliminary data.</text>
</comment>
<evidence type="ECO:0000256" key="4">
    <source>
        <dbReference type="ARBA" id="ARBA00022989"/>
    </source>
</evidence>